<dbReference type="RefSeq" id="WP_220253066.1">
    <property type="nucleotide sequence ID" value="NZ_JAICCF010000005.1"/>
</dbReference>
<feature type="signal peptide" evidence="1">
    <location>
        <begin position="1"/>
        <end position="24"/>
    </location>
</feature>
<comment type="caution">
    <text evidence="3">The sequence shown here is derived from an EMBL/GenBank/DDBJ whole genome shotgun (WGS) entry which is preliminary data.</text>
</comment>
<dbReference type="InterPro" id="IPR051913">
    <property type="entry name" value="GH2_Domain-Containing"/>
</dbReference>
<dbReference type="InterPro" id="IPR006103">
    <property type="entry name" value="Glyco_hydro_2_cat"/>
</dbReference>
<dbReference type="PANTHER" id="PTHR42732">
    <property type="entry name" value="BETA-GALACTOSIDASE"/>
    <property type="match status" value="1"/>
</dbReference>
<evidence type="ECO:0000313" key="4">
    <source>
        <dbReference type="Proteomes" id="UP000812961"/>
    </source>
</evidence>
<feature type="domain" description="Glycoside hydrolase family 2 catalytic" evidence="2">
    <location>
        <begin position="85"/>
        <end position="235"/>
    </location>
</feature>
<dbReference type="Pfam" id="PF02836">
    <property type="entry name" value="Glyco_hydro_2_C"/>
    <property type="match status" value="1"/>
</dbReference>
<reference evidence="3 4" key="1">
    <citation type="submission" date="2021-08" db="EMBL/GenBank/DDBJ databases">
        <title>The genome sequence of Chitinophaga sp. B61.</title>
        <authorList>
            <person name="Zhang X."/>
        </authorList>
    </citation>
    <scope>NUCLEOTIDE SEQUENCE [LARGE SCALE GENOMIC DNA]</scope>
    <source>
        <strain evidence="3 4">B61</strain>
    </source>
</reference>
<dbReference type="InterPro" id="IPR017853">
    <property type="entry name" value="GH"/>
</dbReference>
<dbReference type="Gene3D" id="3.20.20.80">
    <property type="entry name" value="Glycosidases"/>
    <property type="match status" value="1"/>
</dbReference>
<keyword evidence="1" id="KW-0732">Signal</keyword>
<gene>
    <name evidence="3" type="ORF">K1Y79_25615</name>
</gene>
<evidence type="ECO:0000259" key="2">
    <source>
        <dbReference type="Pfam" id="PF02836"/>
    </source>
</evidence>
<feature type="chain" id="PRO_5046544808" description="Glycoside hydrolase family 2 catalytic domain-containing protein" evidence="1">
    <location>
        <begin position="25"/>
        <end position="448"/>
    </location>
</feature>
<dbReference type="EMBL" id="JAICCF010000005">
    <property type="protein sequence ID" value="MBW8687743.1"/>
    <property type="molecule type" value="Genomic_DNA"/>
</dbReference>
<dbReference type="SUPFAM" id="SSF51445">
    <property type="entry name" value="(Trans)glycosidases"/>
    <property type="match status" value="1"/>
</dbReference>
<accession>A0ABS7GJ57</accession>
<evidence type="ECO:0000313" key="3">
    <source>
        <dbReference type="EMBL" id="MBW8687743.1"/>
    </source>
</evidence>
<name>A0ABS7GJ57_9BACT</name>
<proteinExistence type="predicted"/>
<keyword evidence="4" id="KW-1185">Reference proteome</keyword>
<organism evidence="3 4">
    <name type="scientific">Chitinophaga rhizophila</name>
    <dbReference type="NCBI Taxonomy" id="2866212"/>
    <lineage>
        <taxon>Bacteria</taxon>
        <taxon>Pseudomonadati</taxon>
        <taxon>Bacteroidota</taxon>
        <taxon>Chitinophagia</taxon>
        <taxon>Chitinophagales</taxon>
        <taxon>Chitinophagaceae</taxon>
        <taxon>Chitinophaga</taxon>
    </lineage>
</organism>
<dbReference type="Proteomes" id="UP000812961">
    <property type="component" value="Unassembled WGS sequence"/>
</dbReference>
<evidence type="ECO:0000256" key="1">
    <source>
        <dbReference type="SAM" id="SignalP"/>
    </source>
</evidence>
<protein>
    <recommendedName>
        <fullName evidence="2">Glycoside hydrolase family 2 catalytic domain-containing protein</fullName>
    </recommendedName>
</protein>
<sequence>MAPAISNKYLVFACFLMLSLYACKGSPATRRGKVYIASENGKYILYRNNQPFLVKGGAGYTYMSTLKAIGGNTIRTWDTTYLQAILDEAANNGLAVIAGFYVPESKYLYDFYQDEKQVTAQYNAYRDVVKRYRSHPALLMWCLGNEVDFPYRPTYNRFYTAYNDLVEMIHAEDPDHPVTTTMINYQFRNILNLRMKVPGIDLISFNTFGDLKQLEQKLTDNSWLWNGPFLITEWGIYSPQESLTTAWSAPIEPTSTEKAKYYHEFYTTFLPVSNPRFLGAMTFYWGNKTEVTPTWYSIIDQSGAKTALVQEMEACWTNRQPAHPPPAVERLLVNGKKAMDNIFLRPDTIQTATLQLTTPDTSQLRIYWKVTDEDFDPRNIVRPLEYETYITPHNSAKITFRSPAKEGPYRLYSWVYDIYGNIATANTPFYVIGTKSNTKEPGHPANAR</sequence>
<dbReference type="PANTHER" id="PTHR42732:SF1">
    <property type="entry name" value="BETA-MANNOSIDASE"/>
    <property type="match status" value="1"/>
</dbReference>